<dbReference type="EMBL" id="VSSQ01000821">
    <property type="protein sequence ID" value="MPM01766.1"/>
    <property type="molecule type" value="Genomic_DNA"/>
</dbReference>
<proteinExistence type="predicted"/>
<protein>
    <submittedName>
        <fullName evidence="7">Uncharacterized protein</fullName>
    </submittedName>
</protein>
<dbReference type="InterPro" id="IPR018709">
    <property type="entry name" value="CoA_activase_DUF2229"/>
</dbReference>
<evidence type="ECO:0000259" key="6">
    <source>
        <dbReference type="Pfam" id="PF09989"/>
    </source>
</evidence>
<keyword evidence="4" id="KW-0411">Iron-sulfur</keyword>
<dbReference type="CDD" id="cd24035">
    <property type="entry name" value="ASKHA_NBD_O66634-like_rpt2"/>
    <property type="match status" value="1"/>
</dbReference>
<gene>
    <name evidence="7" type="ORF">SDC9_48006</name>
</gene>
<dbReference type="GO" id="GO:0051536">
    <property type="term" value="F:iron-sulfur cluster binding"/>
    <property type="evidence" value="ECO:0007669"/>
    <property type="project" value="UniProtKB-KW"/>
</dbReference>
<dbReference type="InterPro" id="IPR002731">
    <property type="entry name" value="ATPase_BadF"/>
</dbReference>
<evidence type="ECO:0000256" key="3">
    <source>
        <dbReference type="ARBA" id="ARBA00023004"/>
    </source>
</evidence>
<dbReference type="PANTHER" id="PTHR32329">
    <property type="entry name" value="BIFUNCTIONAL PROTEIN [INCLUDES 2-HYDROXYACYL-COA DEHYDRATASE (N-TER) AND ITS ACTIVATOR DOMAIN (C_TERM)-RELATED"/>
    <property type="match status" value="1"/>
</dbReference>
<dbReference type="Gene3D" id="3.30.420.40">
    <property type="match status" value="2"/>
</dbReference>
<feature type="domain" description="ATPase BadF/BadG/BcrA/BcrD type" evidence="5">
    <location>
        <begin position="36"/>
        <end position="289"/>
    </location>
</feature>
<feature type="domain" description="DUF2229" evidence="6">
    <location>
        <begin position="379"/>
        <end position="596"/>
    </location>
</feature>
<dbReference type="InterPro" id="IPR043129">
    <property type="entry name" value="ATPase_NBD"/>
</dbReference>
<dbReference type="Pfam" id="PF09989">
    <property type="entry name" value="DUF2229"/>
    <property type="match status" value="1"/>
</dbReference>
<dbReference type="InterPro" id="IPR051805">
    <property type="entry name" value="Dehydratase_Activator_Redct"/>
</dbReference>
<evidence type="ECO:0000259" key="5">
    <source>
        <dbReference type="Pfam" id="PF01869"/>
    </source>
</evidence>
<keyword evidence="3" id="KW-0408">Iron</keyword>
<organism evidence="7">
    <name type="scientific">bioreactor metagenome</name>
    <dbReference type="NCBI Taxonomy" id="1076179"/>
    <lineage>
        <taxon>unclassified sequences</taxon>
        <taxon>metagenomes</taxon>
        <taxon>ecological metagenomes</taxon>
    </lineage>
</organism>
<reference evidence="7" key="1">
    <citation type="submission" date="2019-08" db="EMBL/GenBank/DDBJ databases">
        <authorList>
            <person name="Kucharzyk K."/>
            <person name="Murdoch R.W."/>
            <person name="Higgins S."/>
            <person name="Loffler F."/>
        </authorList>
    </citation>
    <scope>NUCLEOTIDE SEQUENCE</scope>
</reference>
<dbReference type="NCBIfam" id="TIGR00241">
    <property type="entry name" value="CoA_E_activ"/>
    <property type="match status" value="1"/>
</dbReference>
<dbReference type="Pfam" id="PF01869">
    <property type="entry name" value="BcrAD_BadFG"/>
    <property type="match status" value="1"/>
</dbReference>
<comment type="cofactor">
    <cofactor evidence="1">
        <name>[4Fe-4S] cluster</name>
        <dbReference type="ChEBI" id="CHEBI:49883"/>
    </cofactor>
</comment>
<dbReference type="AlphaFoldDB" id="A0A644WD58"/>
<dbReference type="GO" id="GO:0046872">
    <property type="term" value="F:metal ion binding"/>
    <property type="evidence" value="ECO:0007669"/>
    <property type="project" value="UniProtKB-KW"/>
</dbReference>
<evidence type="ECO:0000256" key="1">
    <source>
        <dbReference type="ARBA" id="ARBA00001966"/>
    </source>
</evidence>
<evidence type="ECO:0000256" key="2">
    <source>
        <dbReference type="ARBA" id="ARBA00022723"/>
    </source>
</evidence>
<dbReference type="InterPro" id="IPR008275">
    <property type="entry name" value="CoA_E_activase_dom"/>
</dbReference>
<sequence>MTLFENESDYDEFFDRHSKEKVEYSNPENYIGEAYLGIDAGSTTVKATVIDENEEILYSKYLPNSGNPVPIIKDFLIEFYDKYPNINIKSSAVTGYGEDIIKNAFRVDYGIVETIAHYTAARKFKPDVDFIIDIGGQDIKCFKIRNGVIDDIFLNEACSSGCGSFLQTFASALNYSIKDFAALGLKSSRPVDLGSRCTVFMNSSVKQAQKDGASIEDISAGLSLSVVKNAIYKVIRASSADSLGDNIVVQGGTFHNDVVLRAFEKELGRNVVRPNISGLMGAYGAALYAKETHKGNSNILTRSELTDFKHTAKMVNCGLCNNKCKLTINAFDGKRKFIAGNKCDRPIPTRNLGEKYNLFDYKLSLLEEYKSIKGKRGQIGIPMGLNMYELLPFWHTFFTTLGFEVVTSQSSNRELYLKGQHTIPSDTVCFPAKLMHGHIEDLLEKGVNTIFYPCLTYNIDEEKGDNHFNCPVVAYYPEVIKGNVADIDNVKFIYEYLGIHRKKDFAKNIYRILDEDFGNISLSEVKTAVEKAFDEYDSHMKKVRAMGKNYMDIAEANNMKVIVLAGRPYHIDPEINHGIAELITEFGVVVITEDAVSHLSEKIPTNVLNQWTYHARLYAAANYIKDKPNMNLIQLVSFGCGIDAVTTDEVQSILDEEGKIYTQIKIDEITNLGAVKIRLRSLLAAIDLKEGEVVNHAQ</sequence>
<comment type="caution">
    <text evidence="7">The sequence shown here is derived from an EMBL/GenBank/DDBJ whole genome shotgun (WGS) entry which is preliminary data.</text>
</comment>
<evidence type="ECO:0000313" key="7">
    <source>
        <dbReference type="EMBL" id="MPM01766.1"/>
    </source>
</evidence>
<dbReference type="PANTHER" id="PTHR32329:SF4">
    <property type="entry name" value="ACTIVATOR OF 2-HYDROXYACYL-COA DEHYDRATASE"/>
    <property type="match status" value="1"/>
</dbReference>
<evidence type="ECO:0000256" key="4">
    <source>
        <dbReference type="ARBA" id="ARBA00023014"/>
    </source>
</evidence>
<accession>A0A644WD58</accession>
<dbReference type="SUPFAM" id="SSF53067">
    <property type="entry name" value="Actin-like ATPase domain"/>
    <property type="match status" value="1"/>
</dbReference>
<keyword evidence="2" id="KW-0479">Metal-binding</keyword>
<name>A0A644WD58_9ZZZZ</name>